<proteinExistence type="predicted"/>
<comment type="caution">
    <text evidence="1">The sequence shown here is derived from an EMBL/GenBank/DDBJ whole genome shotgun (WGS) entry which is preliminary data.</text>
</comment>
<dbReference type="EMBL" id="CATOUU010000725">
    <property type="protein sequence ID" value="CAI9944415.1"/>
    <property type="molecule type" value="Genomic_DNA"/>
</dbReference>
<evidence type="ECO:0000313" key="2">
    <source>
        <dbReference type="EMBL" id="CAL6033354.1"/>
    </source>
</evidence>
<evidence type="ECO:0000313" key="4">
    <source>
        <dbReference type="Proteomes" id="UP001642409"/>
    </source>
</evidence>
<dbReference type="EMBL" id="CAXDID020000784">
    <property type="protein sequence ID" value="CAL6113990.1"/>
    <property type="molecule type" value="Genomic_DNA"/>
</dbReference>
<evidence type="ECO:0000313" key="1">
    <source>
        <dbReference type="EMBL" id="CAI9944415.1"/>
    </source>
</evidence>
<dbReference type="Proteomes" id="UP001642409">
    <property type="component" value="Unassembled WGS sequence"/>
</dbReference>
<evidence type="ECO:0000313" key="3">
    <source>
        <dbReference type="EMBL" id="CAL6113990.1"/>
    </source>
</evidence>
<sequence length="126" mass="14952">MTTQQLFDLIKHRFQVLNKELDSDSKCLLCENRMTEHDIRCNRNTGIRTVRHDYVMKKVLAKIDHHRPRNQCFVISYSQLRLIVQNLKYGQISQLLILNIIFRQGQQQLKQGILQNTNLIFSSNQI</sequence>
<reference evidence="1" key="1">
    <citation type="submission" date="2023-06" db="EMBL/GenBank/DDBJ databases">
        <authorList>
            <person name="Kurt Z."/>
        </authorList>
    </citation>
    <scope>NUCLEOTIDE SEQUENCE</scope>
</reference>
<name>A0AA86PQC4_9EUKA</name>
<accession>A0AA86PQC4</accession>
<dbReference type="EMBL" id="CAXDID020000125">
    <property type="protein sequence ID" value="CAL6033354.1"/>
    <property type="molecule type" value="Genomic_DNA"/>
</dbReference>
<gene>
    <name evidence="1" type="ORF">HINF_LOCUS32060</name>
    <name evidence="2" type="ORF">HINF_LOCUS34927</name>
    <name evidence="3" type="ORF">HINF_LOCUS77765</name>
</gene>
<keyword evidence="4" id="KW-1185">Reference proteome</keyword>
<protein>
    <submittedName>
        <fullName evidence="2">Hypothetical_protein</fullName>
    </submittedName>
</protein>
<dbReference type="AlphaFoldDB" id="A0AA86PQC4"/>
<reference evidence="2 4" key="2">
    <citation type="submission" date="2024-07" db="EMBL/GenBank/DDBJ databases">
        <authorList>
            <person name="Akdeniz Z."/>
        </authorList>
    </citation>
    <scope>NUCLEOTIDE SEQUENCE [LARGE SCALE GENOMIC DNA]</scope>
</reference>
<organism evidence="1">
    <name type="scientific">Hexamita inflata</name>
    <dbReference type="NCBI Taxonomy" id="28002"/>
    <lineage>
        <taxon>Eukaryota</taxon>
        <taxon>Metamonada</taxon>
        <taxon>Diplomonadida</taxon>
        <taxon>Hexamitidae</taxon>
        <taxon>Hexamitinae</taxon>
        <taxon>Hexamita</taxon>
    </lineage>
</organism>